<feature type="domain" description="MYND-type" evidence="5">
    <location>
        <begin position="168"/>
        <end position="216"/>
    </location>
</feature>
<dbReference type="InterPro" id="IPR002893">
    <property type="entry name" value="Znf_MYND"/>
</dbReference>
<keyword evidence="1" id="KW-0479">Metal-binding</keyword>
<evidence type="ECO:0000313" key="7">
    <source>
        <dbReference type="Proteomes" id="UP001347796"/>
    </source>
</evidence>
<evidence type="ECO:0000313" key="6">
    <source>
        <dbReference type="EMBL" id="KAK6179905.1"/>
    </source>
</evidence>
<dbReference type="PROSITE" id="PS50865">
    <property type="entry name" value="ZF_MYND_2"/>
    <property type="match status" value="1"/>
</dbReference>
<evidence type="ECO:0000256" key="3">
    <source>
        <dbReference type="ARBA" id="ARBA00022833"/>
    </source>
</evidence>
<evidence type="ECO:0000259" key="5">
    <source>
        <dbReference type="PROSITE" id="PS50865"/>
    </source>
</evidence>
<name>A0AAN8JNJ4_PATCE</name>
<dbReference type="Pfam" id="PF01753">
    <property type="entry name" value="zf-MYND"/>
    <property type="match status" value="1"/>
</dbReference>
<dbReference type="GO" id="GO:0042826">
    <property type="term" value="F:histone deacetylase binding"/>
    <property type="evidence" value="ECO:0007669"/>
    <property type="project" value="InterPro"/>
</dbReference>
<dbReference type="EMBL" id="JAZGQO010000008">
    <property type="protein sequence ID" value="KAK6179905.1"/>
    <property type="molecule type" value="Genomic_DNA"/>
</dbReference>
<evidence type="ECO:0000256" key="1">
    <source>
        <dbReference type="ARBA" id="ARBA00022723"/>
    </source>
</evidence>
<protein>
    <recommendedName>
        <fullName evidence="5">MYND-type domain-containing protein</fullName>
    </recommendedName>
</protein>
<dbReference type="InterPro" id="IPR046824">
    <property type="entry name" value="Mss51-like_C"/>
</dbReference>
<evidence type="ECO:0000256" key="2">
    <source>
        <dbReference type="ARBA" id="ARBA00022771"/>
    </source>
</evidence>
<dbReference type="InterPro" id="IPR042989">
    <property type="entry name" value="ZMY15"/>
</dbReference>
<dbReference type="Gene3D" id="6.10.140.2220">
    <property type="match status" value="1"/>
</dbReference>
<dbReference type="SUPFAM" id="SSF144232">
    <property type="entry name" value="HIT/MYND zinc finger-like"/>
    <property type="match status" value="1"/>
</dbReference>
<keyword evidence="2 4" id="KW-0863">Zinc-finger</keyword>
<dbReference type="Proteomes" id="UP001347796">
    <property type="component" value="Unassembled WGS sequence"/>
</dbReference>
<accession>A0AAN8JNJ4</accession>
<gene>
    <name evidence="6" type="ORF">SNE40_012155</name>
</gene>
<dbReference type="PANTHER" id="PTHR47085">
    <property type="entry name" value="ZINC FINGER MYND DOMAIN-CONTAINING PROTEIN 15"/>
    <property type="match status" value="1"/>
</dbReference>
<sequence length="535" mass="61637">MNRKELLEPGKLAQFVDDYAKDHPEEFDKFSKEMVENMKNSKNRESEICKLPKEDTVWLIIEQAPEIVDGVKKRTLMMSDKKGAYLAVHLEDPNIESLPQQAYSLLCLACLYPLSGKSRRPKLVTFKDAEIARNTHLDLSKLKIKYINPDTISNRSEEDEELSYVRECCSCRTRGTPELFKTCSACEGFQYCSRKCQKNDWSKKGPMAPHSHKHWCKRIKVYMEKTDELATFPFTFTSETTAAGFHLEKYKSFLQQHGVYNDGLWRRECPLGLNLVNIHECPFGQLSSDDNPYILPVESSVLTSKPDKTAPPFHEPFQDWQSYYKWRGFPLNSPIAILLHFPLTLYYIITSCFIPDFPEKFSEIETSGNMTIHIVGVEKEVEMLMVFQELGYLIPSIKFDIHMVGIEIMSSLDGKREVYNNVSITVHQKPYHQYKGDNPDLVVGFNAGIGAYITWGETISKLKKEDIPSYFTDYCQYSCECARQAVASVGVTVEPTFINPFRNPVRKVCTENNMPWYSNGFIIKLTFTDINDIER</sequence>
<reference evidence="6 7" key="1">
    <citation type="submission" date="2024-01" db="EMBL/GenBank/DDBJ databases">
        <title>The genome of the rayed Mediterranean limpet Patella caerulea (Linnaeus, 1758).</title>
        <authorList>
            <person name="Anh-Thu Weber A."/>
            <person name="Halstead-Nussloch G."/>
        </authorList>
    </citation>
    <scope>NUCLEOTIDE SEQUENCE [LARGE SCALE GENOMIC DNA]</scope>
    <source>
        <strain evidence="6">AATW-2023a</strain>
        <tissue evidence="6">Whole specimen</tissue>
    </source>
</reference>
<keyword evidence="3" id="KW-0862">Zinc</keyword>
<dbReference type="PANTHER" id="PTHR47085:SF1">
    <property type="entry name" value="ZINC FINGER MYND DOMAIN-CONTAINING PROTEIN 15"/>
    <property type="match status" value="1"/>
</dbReference>
<dbReference type="Pfam" id="PF20179">
    <property type="entry name" value="MSS51_C"/>
    <property type="match status" value="1"/>
</dbReference>
<organism evidence="6 7">
    <name type="scientific">Patella caerulea</name>
    <name type="common">Rayed Mediterranean limpet</name>
    <dbReference type="NCBI Taxonomy" id="87958"/>
    <lineage>
        <taxon>Eukaryota</taxon>
        <taxon>Metazoa</taxon>
        <taxon>Spiralia</taxon>
        <taxon>Lophotrochozoa</taxon>
        <taxon>Mollusca</taxon>
        <taxon>Gastropoda</taxon>
        <taxon>Patellogastropoda</taxon>
        <taxon>Patelloidea</taxon>
        <taxon>Patellidae</taxon>
        <taxon>Patella</taxon>
    </lineage>
</organism>
<keyword evidence="7" id="KW-1185">Reference proteome</keyword>
<dbReference type="GO" id="GO:0008270">
    <property type="term" value="F:zinc ion binding"/>
    <property type="evidence" value="ECO:0007669"/>
    <property type="project" value="UniProtKB-KW"/>
</dbReference>
<dbReference type="GO" id="GO:0045892">
    <property type="term" value="P:negative regulation of DNA-templated transcription"/>
    <property type="evidence" value="ECO:0007669"/>
    <property type="project" value="InterPro"/>
</dbReference>
<proteinExistence type="predicted"/>
<comment type="caution">
    <text evidence="6">The sequence shown here is derived from an EMBL/GenBank/DDBJ whole genome shotgun (WGS) entry which is preliminary data.</text>
</comment>
<dbReference type="AlphaFoldDB" id="A0AAN8JNJ4"/>
<evidence type="ECO:0000256" key="4">
    <source>
        <dbReference type="PROSITE-ProRule" id="PRU00134"/>
    </source>
</evidence>